<keyword evidence="1" id="KW-0547">Nucleotide-binding</keyword>
<dbReference type="PANTHER" id="PTHR21529:SF4">
    <property type="entry name" value="TPR AND ANKYRIN REPEAT-CONTAINING PROTEIN 1"/>
    <property type="match status" value="1"/>
</dbReference>
<feature type="compositionally biased region" description="Acidic residues" evidence="5">
    <location>
        <begin position="588"/>
        <end position="600"/>
    </location>
</feature>
<dbReference type="PANTHER" id="PTHR21529">
    <property type="entry name" value="MAMMARY TURMOR VIRUS RECEPTOR HOMOLOG 1, 2 MTVR1, 2"/>
    <property type="match status" value="1"/>
</dbReference>
<keyword evidence="2" id="KW-0378">Hydrolase</keyword>
<feature type="region of interest" description="Disordered" evidence="5">
    <location>
        <begin position="3344"/>
        <end position="3384"/>
    </location>
</feature>
<dbReference type="SMART" id="SM00248">
    <property type="entry name" value="ANK"/>
    <property type="match status" value="5"/>
</dbReference>
<feature type="region of interest" description="Disordered" evidence="5">
    <location>
        <begin position="1131"/>
        <end position="1153"/>
    </location>
</feature>
<feature type="compositionally biased region" description="Acidic residues" evidence="5">
    <location>
        <begin position="1601"/>
        <end position="1619"/>
    </location>
</feature>
<evidence type="ECO:0000256" key="5">
    <source>
        <dbReference type="SAM" id="MobiDB-lite"/>
    </source>
</evidence>
<keyword evidence="8" id="KW-1185">Reference proteome</keyword>
<dbReference type="SUPFAM" id="SSF48403">
    <property type="entry name" value="Ankyrin repeat"/>
    <property type="match status" value="2"/>
</dbReference>
<dbReference type="GO" id="GO:0005524">
    <property type="term" value="F:ATP binding"/>
    <property type="evidence" value="ECO:0007669"/>
    <property type="project" value="UniProtKB-KW"/>
</dbReference>
<dbReference type="OrthoDB" id="3156807at2759"/>
<feature type="region of interest" description="Disordered" evidence="5">
    <location>
        <begin position="504"/>
        <end position="628"/>
    </location>
</feature>
<proteinExistence type="predicted"/>
<feature type="region of interest" description="Disordered" evidence="5">
    <location>
        <begin position="438"/>
        <end position="463"/>
    </location>
</feature>
<evidence type="ECO:0000256" key="1">
    <source>
        <dbReference type="ARBA" id="ARBA00022741"/>
    </source>
</evidence>
<dbReference type="EMBL" id="NEDP02002815">
    <property type="protein sequence ID" value="OWF50006.1"/>
    <property type="molecule type" value="Genomic_DNA"/>
</dbReference>
<name>A0A210QMQ1_MIZYE</name>
<dbReference type="Gene3D" id="1.25.40.10">
    <property type="entry name" value="Tetratricopeptide repeat domain"/>
    <property type="match status" value="1"/>
</dbReference>
<feature type="domain" description="UvrD-like helicase ATP-binding" evidence="6">
    <location>
        <begin position="1685"/>
        <end position="1785"/>
    </location>
</feature>
<feature type="compositionally biased region" description="Acidic residues" evidence="5">
    <location>
        <begin position="530"/>
        <end position="570"/>
    </location>
</feature>
<evidence type="ECO:0000256" key="4">
    <source>
        <dbReference type="ARBA" id="ARBA00022840"/>
    </source>
</evidence>
<reference evidence="7 8" key="1">
    <citation type="journal article" date="2017" name="Nat. Ecol. Evol.">
        <title>Scallop genome provides insights into evolution of bilaterian karyotype and development.</title>
        <authorList>
            <person name="Wang S."/>
            <person name="Zhang J."/>
            <person name="Jiao W."/>
            <person name="Li J."/>
            <person name="Xun X."/>
            <person name="Sun Y."/>
            <person name="Guo X."/>
            <person name="Huan P."/>
            <person name="Dong B."/>
            <person name="Zhang L."/>
            <person name="Hu X."/>
            <person name="Sun X."/>
            <person name="Wang J."/>
            <person name="Zhao C."/>
            <person name="Wang Y."/>
            <person name="Wang D."/>
            <person name="Huang X."/>
            <person name="Wang R."/>
            <person name="Lv J."/>
            <person name="Li Y."/>
            <person name="Zhang Z."/>
            <person name="Liu B."/>
            <person name="Lu W."/>
            <person name="Hui Y."/>
            <person name="Liang J."/>
            <person name="Zhou Z."/>
            <person name="Hou R."/>
            <person name="Li X."/>
            <person name="Liu Y."/>
            <person name="Li H."/>
            <person name="Ning X."/>
            <person name="Lin Y."/>
            <person name="Zhao L."/>
            <person name="Xing Q."/>
            <person name="Dou J."/>
            <person name="Li Y."/>
            <person name="Mao J."/>
            <person name="Guo H."/>
            <person name="Dou H."/>
            <person name="Li T."/>
            <person name="Mu C."/>
            <person name="Jiang W."/>
            <person name="Fu Q."/>
            <person name="Fu X."/>
            <person name="Miao Y."/>
            <person name="Liu J."/>
            <person name="Yu Q."/>
            <person name="Li R."/>
            <person name="Liao H."/>
            <person name="Li X."/>
            <person name="Kong Y."/>
            <person name="Jiang Z."/>
            <person name="Chourrout D."/>
            <person name="Li R."/>
            <person name="Bao Z."/>
        </authorList>
    </citation>
    <scope>NUCLEOTIDE SEQUENCE [LARGE SCALE GENOMIC DNA]</scope>
    <source>
        <strain evidence="7 8">PY_sf001</strain>
    </source>
</reference>
<feature type="region of interest" description="Disordered" evidence="5">
    <location>
        <begin position="1601"/>
        <end position="1626"/>
    </location>
</feature>
<keyword evidence="4" id="KW-0067">ATP-binding</keyword>
<sequence length="3384" mass="390105">MSKSSQERITKQDVLHDEITSEKFIRDSTGAVSAVDIFTSDNDSIYTSGEQDVIDHHTVEVDEQQVSVTSDTPFAGSDEQFDNTSTADDDGCEKEHRSYAHSEKTHHDHRKEKLSVTHPRSQDNPTETREKKATERRKLRKKIKSLYKEGKSWLEIKQYTKGLAVFGKLLQSSHDLSTNEYISMTITQICTNLDDAGDSDIPADLIQVSDSHLNQILKGLLDRRKWFPFFNIVRSHRECNASKETCMDLVGEICLETVVGDPQFLRKTERLENLMTGLLDIGATIPNEGQNCIHACITNAHYRILPLLLSRGARPRHLTIYSGDTPVHAALTIALQKGHFEAFEFLLTKFREDPQVYYLCDPVSQDKNGDGLLHLALRQPDGSQSRKAIDLLIQHIQKPSAILSKNKKGQHPSDLIRKKQEQRWRILEPFFCRIPAQPKRLKGKKKSPQAAHRRVGKPSSDLKLAVEKPVGSDTDVLVTTRVFSSIETTNDSDSELSIDNKKIPVGAFPKSTDKLTEEIKEGEKVKDVPQGEEDKEEDVPQEEEEKEEDMSQEEEEKEEDMSQEEEEKEEDMSQEKVERDECVRQEEEEKEGDVSQEMELEGNMQQKTKANEDELPGKETEMQEKYEGEKEKGVMITYTKEKLLDTECKAKIENYKVKGKYDKEDVQDVRKDERKQAEFQVVRPEPARYTACARCYKTMHEAKEHLRFQRTGKAYTSLAKVIRKRHKHSNGNEHRGLVDEALTLVTNSLSTTLNPEIPEGLARIRVVFYQMIINNLAKDEKWRQVDIMVRENRKHHGNLSLRDFAKNINIARVIRHPSFVKQDDLLAQLIDNMLDSGAIMENDGKTDILAAIQMNHFKLLCTLFKRGGSPVFLSLQPGDTPLHAALAIALERDKGNFNIFKILVDKFLSDPETFAYLDPNQQDVNGDCLFHLVAKMKYNSTTQKATEVLCAMNISALVYNNEGKLPKYYLVNKKNDRRLQYLRQAEKTETNPAAMKQMKLRLKDMSEEDVLEEEQDQLLNSEADETQCCSVLAKVPRKDKQLIFPKTPTHREAAKKKIEEMIFNLPDTPYSIYNPKVPRMEEGWRSRRRSGGGQKGARSPDKKDVLKKVKLDGTAHRADAVAAAAPQLEEQQVGMKTNRELEAEDEDEKKHNDEVDVQAFDNLEWEVECTADVLTTLCDNDVLPELKRRIVRKIQHLASGERGKSLCKPVTASKMPQTLRLFEAKLSKECRILWELAIAFSPRLSESAEGEDLAVRGGRIYSEVIRVWNIVFDHDHIDRCVKSIIKSHNRGEECTIQKKLKGMKKTQFQEGAGRRYPIRYEEADVGLQDQELKEYQQKLEMLYPLASSNDTEYHILKFYSVSSNLVYHVLQNVETKVDFPFRVTDMEHAIINLKSQSPILLQGRSGTGKTICCLYRLWTQFQSYWSKAIQAETKLLPRYLVYRRPEEEGDEEDEDEEEEDGPSDKLLGATVGADGKVVQENIEKQEEEQIYDHLHQIFITKNAVLCNEVQKNFRGMNHACAITKNQVETEDQVLPPRLQDIDDYHFPLFMTSKQLLLMLDASLGHPYFFERGEDGGLKVDVQGWTDGEGMLSILPLLAEESDDEDDDNGQFDDFEDDDDRQQAAKVKVDPRREVTYDVFCEEIWPKICKKNSGKYHPSLVWTEIMSFIKGSFEALSKPSGILEKEEYFELGKKRAPNFSGRRTDIYDLFKKYEHFKKQKFLFDETDLVRSIYNRLQQETDISWAIHQVFVDETQDFTQAELCLLVRICQYPNQMFLTGDTAQSIMRGIAFRFNDLKSIFYYAKKSLQVHGKVSNIEVPKRVHQLTHNYRSHAGILCLASSILDLMVRFFPESFDRLEKDKGLFNGPPPVLLESCSFSDLAVLMRGSRRKTSHIECGAHQAILVVDEAARDSIPEELQLGLILTIYEAKGLEFDDILLYNFFKDSKANKEWRVVTEYLEELSMATKGAKVENSPSQKESLVQIDADILQQANRPRALTFDDSLHKVLNSDLKHLYTAVTRARVNVWIFDEDQDKRAPMFEYFKARKLVKILHRLDVDEESTETIGDMFAEESSLEDWIKRGEDFMKHALYDVAAKCFIRGRDHKLQRVALAHQQALKASRTKDSHQRMRDEFLFAAKRFLDCSLPSQAAKCLQNARERELGAHLFEKIGLLEKAGEIYRKIKRPIEGSRCYEQLGHFNLAIDTLCENEYYDMAIDTLWRYNKLLEDLQSKGEAVPVVLLDHAPDTLRTRERLSHMAAELHYRNNNEVRMLVNLERLEHLSDRITFLKNKGYFDQAATLLQKEGNHIEAIDLYLIHGKNEEAVETARRSTNKDLIGQCLLMNAQVIIRKKPENKLSDEQMKAKKEEVLQILQEAIDILLQTSNQELRGEACVLKGEITNEITDINESWGAFNKCNPRCEAGQLECMDWMVRNSDLHNFQNLLQVVKGMDNLFGVLSLLVSSDKSGSERVYKYYGLRPASDGFLKMLPQQRPRALNIMKRCLTKEERKQTECEVARNIARDEICRFLLHRGKTWYGKVTQALEKLKIQSEQCQEYVLGLTCTKAADGGKCSARHDIMTEEDLKILLNIDLLHLKMDWYVQKGCGRLSKDNMFNLTDLENDFLPDTTHDPIARFKSCEVLLHHLMPSEHFPFRMTEKGRAQANRFRDHICKEYIRNVGRSKERKYLKVQMVRYLQAKFNYMKTKGTKTNADVFIKLFFLANYLHLTDLDTSNLMMELEMKIRNEHLRKNKTQIREKLEPFGFLVDDRDMRNISVQCVARRFHDAYYQLTLPGDPLEAFIKFTKFIETLGHCNKSEILPEFSDFLMWIEYFTTIAVCFGAKNNQVTNAFFLPASYLSLVYFIDSSFKNNGQPTFELIQRHKNRRGHDLTPSQTQTEKIIGVLCGSDIRMNLVRLFFKAPYDRAEDYGLAERLLVLCMTVLCNMGKALFATKEADLMQQLCRIALPEDCPKRLLKAVRAVQEADGLSDIAVALKELLHDRDKEHVCLCLWSTYGRYGVKATRLDKLDLLPSTFFDQNTKKMMTNPGEESTTKEDTDEIARSLVDLDTDMTMEEKLKWENEQKTYEENQRKESAAMIITGFFKHIRFRLQCSILHCLVEEELQKEQTERHLKRFEQFGIDDQACTICDVIFDKLSENLIQDQSVGANSAGPTPSSGRNQTNHSSALVSISGHDTNVEDPSEVFKTSTDLTGSLDEAGDNQLLEESEECRRAKQKLIHEQSLSHIRNMEDFKQLKQAYKTKIAARQEEIVEFIRKHNLKSEKGLQNYADMKLDLTRLVNQSDIAKKEFETILAKRDWRNTNMLMQYFDEAEGYFHDVKIYVEERWKRIHETKDGTAESSKDQLEDVVQEPVRHREKTGKGKGRGRGRAKHKQ</sequence>
<evidence type="ECO:0000313" key="8">
    <source>
        <dbReference type="Proteomes" id="UP000242188"/>
    </source>
</evidence>
<evidence type="ECO:0000256" key="3">
    <source>
        <dbReference type="ARBA" id="ARBA00022806"/>
    </source>
</evidence>
<dbReference type="InterPro" id="IPR014016">
    <property type="entry name" value="UvrD-like_ATP-bd"/>
</dbReference>
<feature type="compositionally biased region" description="Basic and acidic residues" evidence="5">
    <location>
        <begin position="609"/>
        <end position="628"/>
    </location>
</feature>
<dbReference type="SUPFAM" id="SSF52540">
    <property type="entry name" value="P-loop containing nucleoside triphosphate hydrolases"/>
    <property type="match status" value="1"/>
</dbReference>
<dbReference type="InterPro" id="IPR002110">
    <property type="entry name" value="Ankyrin_rpt"/>
</dbReference>
<evidence type="ECO:0000313" key="7">
    <source>
        <dbReference type="EMBL" id="OWF50006.1"/>
    </source>
</evidence>
<feature type="compositionally biased region" description="Basic residues" evidence="5">
    <location>
        <begin position="439"/>
        <end position="456"/>
    </location>
</feature>
<comment type="caution">
    <text evidence="7">The sequence shown here is derived from an EMBL/GenBank/DDBJ whole genome shotgun (WGS) entry which is preliminary data.</text>
</comment>
<feature type="compositionally biased region" description="Basic and acidic residues" evidence="5">
    <location>
        <begin position="3344"/>
        <end position="3355"/>
    </location>
</feature>
<feature type="compositionally biased region" description="Basic and acidic residues" evidence="5">
    <location>
        <begin position="571"/>
        <end position="587"/>
    </location>
</feature>
<organism evidence="7 8">
    <name type="scientific">Mizuhopecten yessoensis</name>
    <name type="common">Japanese scallop</name>
    <name type="synonym">Patinopecten yessoensis</name>
    <dbReference type="NCBI Taxonomy" id="6573"/>
    <lineage>
        <taxon>Eukaryota</taxon>
        <taxon>Metazoa</taxon>
        <taxon>Spiralia</taxon>
        <taxon>Lophotrochozoa</taxon>
        <taxon>Mollusca</taxon>
        <taxon>Bivalvia</taxon>
        <taxon>Autobranchia</taxon>
        <taxon>Pteriomorphia</taxon>
        <taxon>Pectinida</taxon>
        <taxon>Pectinoidea</taxon>
        <taxon>Pectinidae</taxon>
        <taxon>Mizuhopecten</taxon>
    </lineage>
</organism>
<dbReference type="Gene3D" id="1.25.40.20">
    <property type="entry name" value="Ankyrin repeat-containing domain"/>
    <property type="match status" value="2"/>
</dbReference>
<feature type="compositionally biased region" description="Basic and acidic residues" evidence="5">
    <location>
        <begin position="93"/>
        <end position="115"/>
    </location>
</feature>
<dbReference type="Pfam" id="PF00580">
    <property type="entry name" value="UvrD-helicase"/>
    <property type="match status" value="1"/>
</dbReference>
<feature type="region of interest" description="Disordered" evidence="5">
    <location>
        <begin position="1446"/>
        <end position="1469"/>
    </location>
</feature>
<feature type="region of interest" description="Disordered" evidence="5">
    <location>
        <begin position="63"/>
        <end position="138"/>
    </location>
</feature>
<accession>A0A210QMQ1</accession>
<gene>
    <name evidence="7" type="ORF">KP79_PYT23866</name>
</gene>
<keyword evidence="3" id="KW-0347">Helicase</keyword>
<feature type="compositionally biased region" description="Basic and acidic residues" evidence="5">
    <location>
        <begin position="511"/>
        <end position="529"/>
    </location>
</feature>
<dbReference type="Gene3D" id="3.40.50.300">
    <property type="entry name" value="P-loop containing nucleotide triphosphate hydrolases"/>
    <property type="match status" value="2"/>
</dbReference>
<evidence type="ECO:0000259" key="6">
    <source>
        <dbReference type="Pfam" id="PF00580"/>
    </source>
</evidence>
<dbReference type="GO" id="GO:0004386">
    <property type="term" value="F:helicase activity"/>
    <property type="evidence" value="ECO:0007669"/>
    <property type="project" value="UniProtKB-KW"/>
</dbReference>
<dbReference type="InterPro" id="IPR011990">
    <property type="entry name" value="TPR-like_helical_dom_sf"/>
</dbReference>
<dbReference type="InterPro" id="IPR027417">
    <property type="entry name" value="P-loop_NTPase"/>
</dbReference>
<dbReference type="GO" id="GO:0016787">
    <property type="term" value="F:hydrolase activity"/>
    <property type="evidence" value="ECO:0007669"/>
    <property type="project" value="UniProtKB-KW"/>
</dbReference>
<protein>
    <submittedName>
        <fullName evidence="7">TPR and ankyrin repeat-containing protein 1</fullName>
    </submittedName>
</protein>
<feature type="compositionally biased region" description="Acidic residues" evidence="5">
    <location>
        <begin position="1447"/>
        <end position="1461"/>
    </location>
</feature>
<feature type="region of interest" description="Disordered" evidence="5">
    <location>
        <begin position="1081"/>
        <end position="1105"/>
    </location>
</feature>
<evidence type="ECO:0000256" key="2">
    <source>
        <dbReference type="ARBA" id="ARBA00022801"/>
    </source>
</evidence>
<dbReference type="InterPro" id="IPR039904">
    <property type="entry name" value="TRANK1"/>
</dbReference>
<dbReference type="SUPFAM" id="SSF48452">
    <property type="entry name" value="TPR-like"/>
    <property type="match status" value="1"/>
</dbReference>
<dbReference type="Proteomes" id="UP000242188">
    <property type="component" value="Unassembled WGS sequence"/>
</dbReference>
<dbReference type="InterPro" id="IPR036770">
    <property type="entry name" value="Ankyrin_rpt-contain_sf"/>
</dbReference>
<feature type="compositionally biased region" description="Basic residues" evidence="5">
    <location>
        <begin position="3365"/>
        <end position="3384"/>
    </location>
</feature>